<dbReference type="InterPro" id="IPR015500">
    <property type="entry name" value="Peptidase_S8_subtilisin-rel"/>
</dbReference>
<feature type="domain" description="Peptidase S8/S53" evidence="9">
    <location>
        <begin position="200"/>
        <end position="458"/>
    </location>
</feature>
<evidence type="ECO:0000256" key="7">
    <source>
        <dbReference type="RuleBase" id="RU003355"/>
    </source>
</evidence>
<feature type="chain" id="PRO_5039643160" evidence="8">
    <location>
        <begin position="26"/>
        <end position="1075"/>
    </location>
</feature>
<dbReference type="InterPro" id="IPR022398">
    <property type="entry name" value="Peptidase_S8_His-AS"/>
</dbReference>
<dbReference type="InterPro" id="IPR036852">
    <property type="entry name" value="Peptidase_S8/S53_dom_sf"/>
</dbReference>
<dbReference type="PRINTS" id="PR00723">
    <property type="entry name" value="SUBTILISIN"/>
</dbReference>
<dbReference type="GO" id="GO:0005975">
    <property type="term" value="P:carbohydrate metabolic process"/>
    <property type="evidence" value="ECO:0007669"/>
    <property type="project" value="UniProtKB-ARBA"/>
</dbReference>
<dbReference type="AlphaFoldDB" id="A0A428X6F3"/>
<dbReference type="Proteomes" id="UP000286716">
    <property type="component" value="Unassembled WGS sequence"/>
</dbReference>
<comment type="caution">
    <text evidence="10">The sequence shown here is derived from an EMBL/GenBank/DDBJ whole genome shotgun (WGS) entry which is preliminary data.</text>
</comment>
<dbReference type="Gene3D" id="2.60.40.10">
    <property type="entry name" value="Immunoglobulins"/>
    <property type="match status" value="1"/>
</dbReference>
<keyword evidence="11" id="KW-1185">Reference proteome</keyword>
<feature type="active site" description="Charge relay system" evidence="5 6">
    <location>
        <position position="209"/>
    </location>
</feature>
<evidence type="ECO:0000256" key="8">
    <source>
        <dbReference type="SAM" id="SignalP"/>
    </source>
</evidence>
<organism evidence="10 11">
    <name type="scientific">Amycolatopsis balhimycina DSM 5908</name>
    <dbReference type="NCBI Taxonomy" id="1081091"/>
    <lineage>
        <taxon>Bacteria</taxon>
        <taxon>Bacillati</taxon>
        <taxon>Actinomycetota</taxon>
        <taxon>Actinomycetes</taxon>
        <taxon>Pseudonocardiales</taxon>
        <taxon>Pseudonocardiaceae</taxon>
        <taxon>Amycolatopsis</taxon>
    </lineage>
</organism>
<accession>A0A428X6F3</accession>
<evidence type="ECO:0000256" key="4">
    <source>
        <dbReference type="ARBA" id="ARBA00022825"/>
    </source>
</evidence>
<dbReference type="InterPro" id="IPR000209">
    <property type="entry name" value="Peptidase_S8/S53_dom"/>
</dbReference>
<comment type="similarity">
    <text evidence="1 6 7">Belongs to the peptidase S8 family.</text>
</comment>
<dbReference type="GO" id="GO:0006508">
    <property type="term" value="P:proteolysis"/>
    <property type="evidence" value="ECO:0007669"/>
    <property type="project" value="UniProtKB-KW"/>
</dbReference>
<proteinExistence type="inferred from homology"/>
<dbReference type="InterPro" id="IPR023827">
    <property type="entry name" value="Peptidase_S8_Asp-AS"/>
</dbReference>
<dbReference type="RefSeq" id="WP_026469441.1">
    <property type="nucleotide sequence ID" value="NZ_QHHU01000001.1"/>
</dbReference>
<name>A0A428X6F3_AMYBA</name>
<sequence>MTHKRARLSLLTAALVAGVVAPAVGAPGVAGAVVTPDVAPAGPTITLLTGDKVTIGGMRGVTAHAAKGRENVSFFTQKDLDGDTHVIPSDAAVLLAKGKLDPRLFDVTELARIGYDDASRDKLPLIVDYPGRTPKMASAQVSRELPAMSAAAVSVDRTPDFWSTAKNADHIWLDGPVRASLDQSVPQIGAPEAWAAGYTGAGTTVAVLDTGIDVTHPDLSDAVTGEKNFTDSDTTDDRFGHGTHVASVITGSGAASGGKYKGVAPDAKLLNGKVLNDSGGGLDSWIIAGMEWAAQSGADVVNMSLGSPFPSDGTDPMSQAVNRMTAETGTLFVIAAGNSGGQIGSPGAADAALTVGAVDRNDQLASFSSRTREDGAIKPDITAPGVDIVAAKAKNGVIGDPAADGYVKLSGTSMAAPHVAGAAAILAGEHPDWKTDQLKPALMGSAKPNGTSNLFEEGAGRVDVAKATSSTVFASAGSFSLGTVQWPHTDDQPITKTLTYTNTGTAPVTLDLAADIKGPNGSAAPQGMFTVSPAQLTVPAGGQASATVTTDTKVDGADGVYSGVVTATGGGQSVRTPLTVNREVERYDVTMKFVDLNGAPTGQYFYQFMDVNHPAAYNAYDESGTVVTRMPKGEFYLTAFVETPNGENKWKYAEFAEPSVTITGATSLVFDARDAKPVSFTVDKPNAKVGDALFQTTVTTAYGSYSSTRFIQNFDDFLFKPSTSSKKDRFTFVAEARMGEWNGTSFDGGTYLYHVRHTENGAVPSNLHWTFHDSQLAKVRSEHAAATPGVVGFRENFLVVPLPGTLTEYYTPNEPWDSQFIEMVDPATFDFVSVVDQVRPRSFKLGRTTTERWNVGVFGPAFPNGLNEKLYFAARIGDRLRFVMPMFTDQGTGRAGSANSEGVSTLLRDGKVVGEYQSAGVGLFTVGPERAEYTLRTTADRSAYARLSTQVSAEWTFASEHGSEDDPPLLPLLAVRFAPNLDDHNAAPAGKRFTIPVYVQRNGSDTVGKVGMSAIDVSYDDGKTWGPAKVARDGDCWKATVDHPAGAQFVSLRSSITDADGHTAKQTIIRAYALK</sequence>
<evidence type="ECO:0000256" key="2">
    <source>
        <dbReference type="ARBA" id="ARBA00022670"/>
    </source>
</evidence>
<dbReference type="PROSITE" id="PS00137">
    <property type="entry name" value="SUBTILASE_HIS"/>
    <property type="match status" value="1"/>
</dbReference>
<dbReference type="InterPro" id="IPR051048">
    <property type="entry name" value="Peptidase_S8/S53_subtilisin"/>
</dbReference>
<dbReference type="InterPro" id="IPR023828">
    <property type="entry name" value="Peptidase_S8_Ser-AS"/>
</dbReference>
<dbReference type="PROSITE" id="PS00136">
    <property type="entry name" value="SUBTILASE_ASP"/>
    <property type="match status" value="1"/>
</dbReference>
<evidence type="ECO:0000256" key="1">
    <source>
        <dbReference type="ARBA" id="ARBA00011073"/>
    </source>
</evidence>
<dbReference type="PROSITE" id="PS51892">
    <property type="entry name" value="SUBTILASE"/>
    <property type="match status" value="1"/>
</dbReference>
<dbReference type="SUPFAM" id="SSF52743">
    <property type="entry name" value="Subtilisin-like"/>
    <property type="match status" value="1"/>
</dbReference>
<evidence type="ECO:0000259" key="9">
    <source>
        <dbReference type="Pfam" id="PF00082"/>
    </source>
</evidence>
<evidence type="ECO:0000256" key="6">
    <source>
        <dbReference type="PROSITE-ProRule" id="PRU01240"/>
    </source>
</evidence>
<dbReference type="GO" id="GO:0004252">
    <property type="term" value="F:serine-type endopeptidase activity"/>
    <property type="evidence" value="ECO:0007669"/>
    <property type="project" value="UniProtKB-UniRule"/>
</dbReference>
<keyword evidence="2 6" id="KW-0645">Protease</keyword>
<evidence type="ECO:0000256" key="3">
    <source>
        <dbReference type="ARBA" id="ARBA00022801"/>
    </source>
</evidence>
<reference evidence="10 11" key="1">
    <citation type="submission" date="2018-05" db="EMBL/GenBank/DDBJ databases">
        <title>Evolution of GPA BGCs.</title>
        <authorList>
            <person name="Waglechner N."/>
            <person name="Wright G.D."/>
        </authorList>
    </citation>
    <scope>NUCLEOTIDE SEQUENCE [LARGE SCALE GENOMIC DNA]</scope>
    <source>
        <strain evidence="10 11">DSM 5908</strain>
    </source>
</reference>
<dbReference type="EMBL" id="QHHU01000001">
    <property type="protein sequence ID" value="RSM50902.1"/>
    <property type="molecule type" value="Genomic_DNA"/>
</dbReference>
<feature type="active site" description="Charge relay system" evidence="5 6">
    <location>
        <position position="413"/>
    </location>
</feature>
<keyword evidence="4 6" id="KW-0720">Serine protease</keyword>
<dbReference type="Gene3D" id="3.40.50.200">
    <property type="entry name" value="Peptidase S8/S53 domain"/>
    <property type="match status" value="1"/>
</dbReference>
<evidence type="ECO:0000256" key="5">
    <source>
        <dbReference type="PIRSR" id="PIRSR615500-1"/>
    </source>
</evidence>
<dbReference type="OrthoDB" id="9795680at2"/>
<dbReference type="PANTHER" id="PTHR43399">
    <property type="entry name" value="SUBTILISIN-RELATED"/>
    <property type="match status" value="1"/>
</dbReference>
<dbReference type="Pfam" id="PF00082">
    <property type="entry name" value="Peptidase_S8"/>
    <property type="match status" value="1"/>
</dbReference>
<evidence type="ECO:0000313" key="11">
    <source>
        <dbReference type="Proteomes" id="UP000286716"/>
    </source>
</evidence>
<feature type="signal peptide" evidence="8">
    <location>
        <begin position="1"/>
        <end position="25"/>
    </location>
</feature>
<protein>
    <submittedName>
        <fullName evidence="10">Peptidase S8</fullName>
    </submittedName>
</protein>
<evidence type="ECO:0000313" key="10">
    <source>
        <dbReference type="EMBL" id="RSM50902.1"/>
    </source>
</evidence>
<keyword evidence="8" id="KW-0732">Signal</keyword>
<dbReference type="InterPro" id="IPR013783">
    <property type="entry name" value="Ig-like_fold"/>
</dbReference>
<keyword evidence="3 6" id="KW-0378">Hydrolase</keyword>
<dbReference type="PROSITE" id="PS00138">
    <property type="entry name" value="SUBTILASE_SER"/>
    <property type="match status" value="1"/>
</dbReference>
<dbReference type="PANTHER" id="PTHR43399:SF4">
    <property type="entry name" value="CELL WALL-ASSOCIATED PROTEASE"/>
    <property type="match status" value="1"/>
</dbReference>
<gene>
    <name evidence="10" type="ORF">DMA12_01825</name>
</gene>
<feature type="active site" description="Charge relay system" evidence="5 6">
    <location>
        <position position="241"/>
    </location>
</feature>